<dbReference type="GO" id="GO:0051607">
    <property type="term" value="P:defense response to virus"/>
    <property type="evidence" value="ECO:0007669"/>
    <property type="project" value="TreeGrafter"/>
</dbReference>
<evidence type="ECO:0000256" key="4">
    <source>
        <dbReference type="ARBA" id="ARBA00022859"/>
    </source>
</evidence>
<dbReference type="FunFam" id="1.25.40.10:FF:000036">
    <property type="entry name" value="interferon-induced protein with tetratricopeptide repeats 5"/>
    <property type="match status" value="1"/>
</dbReference>
<dbReference type="PANTHER" id="PTHR10271">
    <property type="entry name" value="INTERFERON-INDUCED PROTEIN WITH TETRATRICOPEPTIDE REPEATS"/>
    <property type="match status" value="1"/>
</dbReference>
<dbReference type="OrthoDB" id="10043504at2759"/>
<name>A0A6J2VTH8_CHACN</name>
<dbReference type="Pfam" id="PF13181">
    <property type="entry name" value="TPR_8"/>
    <property type="match status" value="2"/>
</dbReference>
<evidence type="ECO:0000313" key="6">
    <source>
        <dbReference type="Proteomes" id="UP000504632"/>
    </source>
</evidence>
<dbReference type="PANTHER" id="PTHR10271:SF14">
    <property type="entry name" value="INTERFERON-INDUCED PROTEIN WITH TETRATRICOPEPTIDE REPEATS-RELATED"/>
    <property type="match status" value="1"/>
</dbReference>
<dbReference type="GeneID" id="115816185"/>
<comment type="similarity">
    <text evidence="5">Belongs to the IFIT family.</text>
</comment>
<reference evidence="7" key="1">
    <citation type="submission" date="2025-08" db="UniProtKB">
        <authorList>
            <consortium name="RefSeq"/>
        </authorList>
    </citation>
    <scope>IDENTIFICATION</scope>
</reference>
<dbReference type="RefSeq" id="XP_030635014.1">
    <property type="nucleotide sequence ID" value="XM_030779154.1"/>
</dbReference>
<proteinExistence type="inferred from homology"/>
<dbReference type="Gene3D" id="1.25.40.10">
    <property type="entry name" value="Tetratricopeptide repeat domain"/>
    <property type="match status" value="3"/>
</dbReference>
<evidence type="ECO:0000256" key="3">
    <source>
        <dbReference type="ARBA" id="ARBA00022803"/>
    </source>
</evidence>
<gene>
    <name evidence="7" type="primary">LOC115816185</name>
</gene>
<keyword evidence="6" id="KW-1185">Reference proteome</keyword>
<evidence type="ECO:0000313" key="7">
    <source>
        <dbReference type="RefSeq" id="XP_030635014.1"/>
    </source>
</evidence>
<sequence>MDIAYTTAVKNSAVPTSLLTSVRYALSKLLGTIKIEKVDLLRSELEKLECHFTWSLESTSSKLQAVKELLESCSQINECQWQGQLYNFMGYILHSQGSSEEALTYLKKAEKTISDLCRPGELGPKLLVNQANLAWVHYHLGELQESQAYLRKVEKITEECSVLSKCTLHPEVNGEKGWTFVKFDLRLKREAIKCFTEALKGDPMRREWNRGLATAMVKAYPRPQVTPAIEAQILAQVKRARELDPDDQYLTALYLNSLSVAGQVTDETKLEGERLAKRLTKNLDGLREALAFFRSSMSLDFAIEVAENVLESFPSEIYVKKQLAICYKWKVFMLKESNAEDQDWIQRATALHEEVISLRPHYLRGKLALADIHARSGNIERADEMYEELLYRADDLELEDRQLLYSHFSTHLYWIKAARSKSIDYHMKVAEIPHSSRVRKNSIRILRDIIRKGMNERHGEIVDFLYGLDDI</sequence>
<accession>A0A6J2VTH8</accession>
<dbReference type="SUPFAM" id="SSF48452">
    <property type="entry name" value="TPR-like"/>
    <property type="match status" value="1"/>
</dbReference>
<evidence type="ECO:0000256" key="2">
    <source>
        <dbReference type="ARBA" id="ARBA00022737"/>
    </source>
</evidence>
<keyword evidence="1" id="KW-0399">Innate immunity</keyword>
<protein>
    <submittedName>
        <fullName evidence="7">Interferon-induced protein with tetratricopeptide repeats 1-like</fullName>
    </submittedName>
</protein>
<dbReference type="GO" id="GO:0005829">
    <property type="term" value="C:cytosol"/>
    <property type="evidence" value="ECO:0007669"/>
    <property type="project" value="TreeGrafter"/>
</dbReference>
<dbReference type="InterPro" id="IPR011990">
    <property type="entry name" value="TPR-like_helical_dom_sf"/>
</dbReference>
<organism evidence="6 7">
    <name type="scientific">Chanos chanos</name>
    <name type="common">Milkfish</name>
    <name type="synonym">Mugil chanos</name>
    <dbReference type="NCBI Taxonomy" id="29144"/>
    <lineage>
        <taxon>Eukaryota</taxon>
        <taxon>Metazoa</taxon>
        <taxon>Chordata</taxon>
        <taxon>Craniata</taxon>
        <taxon>Vertebrata</taxon>
        <taxon>Euteleostomi</taxon>
        <taxon>Actinopterygii</taxon>
        <taxon>Neopterygii</taxon>
        <taxon>Teleostei</taxon>
        <taxon>Ostariophysi</taxon>
        <taxon>Gonorynchiformes</taxon>
        <taxon>Chanidae</taxon>
        <taxon>Chanos</taxon>
    </lineage>
</organism>
<dbReference type="GO" id="GO:0045087">
    <property type="term" value="P:innate immune response"/>
    <property type="evidence" value="ECO:0007669"/>
    <property type="project" value="UniProtKB-KW"/>
</dbReference>
<keyword evidence="3" id="KW-0802">TPR repeat</keyword>
<keyword evidence="4" id="KW-0391">Immunity</keyword>
<evidence type="ECO:0000256" key="1">
    <source>
        <dbReference type="ARBA" id="ARBA00022588"/>
    </source>
</evidence>
<evidence type="ECO:0000256" key="5">
    <source>
        <dbReference type="ARBA" id="ARBA00038336"/>
    </source>
</evidence>
<dbReference type="FunCoup" id="A0A6J2VTH8">
    <property type="interactions" value="1"/>
</dbReference>
<dbReference type="Proteomes" id="UP000504632">
    <property type="component" value="Chromosome 7"/>
</dbReference>
<dbReference type="InterPro" id="IPR019734">
    <property type="entry name" value="TPR_rpt"/>
</dbReference>
<dbReference type="AlphaFoldDB" id="A0A6J2VTH8"/>
<keyword evidence="2" id="KW-0677">Repeat</keyword>
<dbReference type="InParanoid" id="A0A6J2VTH8"/>